<evidence type="ECO:0000256" key="2">
    <source>
        <dbReference type="ARBA" id="ARBA00022801"/>
    </source>
</evidence>
<evidence type="ECO:0008006" key="10">
    <source>
        <dbReference type="Google" id="ProtNLM"/>
    </source>
</evidence>
<name>A0AA38Y0H3_9EURO</name>
<dbReference type="PROSITE" id="PS50054">
    <property type="entry name" value="TYR_PHOSPHATASE_DUAL"/>
    <property type="match status" value="1"/>
</dbReference>
<evidence type="ECO:0000313" key="9">
    <source>
        <dbReference type="Proteomes" id="UP001172681"/>
    </source>
</evidence>
<dbReference type="EMBL" id="JAPDRN010000059">
    <property type="protein sequence ID" value="KAJ9631223.1"/>
    <property type="molecule type" value="Genomic_DNA"/>
</dbReference>
<dbReference type="GO" id="GO:0004725">
    <property type="term" value="F:protein tyrosine phosphatase activity"/>
    <property type="evidence" value="ECO:0007669"/>
    <property type="project" value="TreeGrafter"/>
</dbReference>
<comment type="catalytic activity">
    <reaction evidence="5">
        <text>O-phospho-L-threonyl-[protein] + H2O = L-threonyl-[protein] + phosphate</text>
        <dbReference type="Rhea" id="RHEA:47004"/>
        <dbReference type="Rhea" id="RHEA-COMP:11060"/>
        <dbReference type="Rhea" id="RHEA-COMP:11605"/>
        <dbReference type="ChEBI" id="CHEBI:15377"/>
        <dbReference type="ChEBI" id="CHEBI:30013"/>
        <dbReference type="ChEBI" id="CHEBI:43474"/>
        <dbReference type="ChEBI" id="CHEBI:61977"/>
        <dbReference type="EC" id="3.1.3.16"/>
    </reaction>
</comment>
<dbReference type="PROSITE" id="PS50056">
    <property type="entry name" value="TYR_PHOSPHATASE_2"/>
    <property type="match status" value="1"/>
</dbReference>
<dbReference type="PROSITE" id="PS00383">
    <property type="entry name" value="TYR_PHOSPHATASE_1"/>
    <property type="match status" value="1"/>
</dbReference>
<dbReference type="PANTHER" id="PTHR45948">
    <property type="entry name" value="DUAL SPECIFICITY PROTEIN PHOSPHATASE DDB_G0269404-RELATED"/>
    <property type="match status" value="1"/>
</dbReference>
<dbReference type="SUPFAM" id="SSF52799">
    <property type="entry name" value="(Phosphotyrosine protein) phosphatases II"/>
    <property type="match status" value="1"/>
</dbReference>
<gene>
    <name evidence="8" type="ORF">H2204_008308</name>
</gene>
<proteinExistence type="inferred from homology"/>
<evidence type="ECO:0000256" key="1">
    <source>
        <dbReference type="ARBA" id="ARBA00008601"/>
    </source>
</evidence>
<dbReference type="GO" id="GO:0005829">
    <property type="term" value="C:cytosol"/>
    <property type="evidence" value="ECO:0007669"/>
    <property type="project" value="TreeGrafter"/>
</dbReference>
<dbReference type="Proteomes" id="UP001172681">
    <property type="component" value="Unassembled WGS sequence"/>
</dbReference>
<keyword evidence="3" id="KW-0904">Protein phosphatase</keyword>
<evidence type="ECO:0000259" key="7">
    <source>
        <dbReference type="PROSITE" id="PS50056"/>
    </source>
</evidence>
<dbReference type="Pfam" id="PF00782">
    <property type="entry name" value="DSPc"/>
    <property type="match status" value="1"/>
</dbReference>
<dbReference type="InterPro" id="IPR000387">
    <property type="entry name" value="Tyr_Pase_dom"/>
</dbReference>
<sequence>MDNNPDQSMVPSTTSAPLIPDRIIPGLYLSDIQTACAVLSPYYPAPHRPEIKYVLSIIDRPDRTPKVHPEDEWKFVLKFLKLRDVGSDDLLEILGEACEFIRSSMKNNDGGILVHCAKGISRSASVVLAFIMEDMCLDYDTALRYVRQSRSKVKPNPGFEAQLQLWERMEYSIFEADGTTHKEEYNVWKANNEHATKTLAFRILEKGAGGPNKKDGTT</sequence>
<comment type="similarity">
    <text evidence="1">Belongs to the protein-tyrosine phosphatase family. Non-receptor class dual specificity subfamily.</text>
</comment>
<evidence type="ECO:0000313" key="8">
    <source>
        <dbReference type="EMBL" id="KAJ9631223.1"/>
    </source>
</evidence>
<evidence type="ECO:0000259" key="6">
    <source>
        <dbReference type="PROSITE" id="PS50054"/>
    </source>
</evidence>
<dbReference type="InterPro" id="IPR000340">
    <property type="entry name" value="Dual-sp_phosphatase_cat-dom"/>
</dbReference>
<keyword evidence="9" id="KW-1185">Reference proteome</keyword>
<dbReference type="InterPro" id="IPR020422">
    <property type="entry name" value="TYR_PHOSPHATASE_DUAL_dom"/>
</dbReference>
<feature type="domain" description="Tyrosine specific protein phosphatases" evidence="7">
    <location>
        <begin position="88"/>
        <end position="150"/>
    </location>
</feature>
<dbReference type="Gene3D" id="3.90.190.10">
    <property type="entry name" value="Protein tyrosine phosphatase superfamily"/>
    <property type="match status" value="1"/>
</dbReference>
<reference evidence="8" key="1">
    <citation type="submission" date="2022-10" db="EMBL/GenBank/DDBJ databases">
        <title>Culturing micro-colonial fungi from biological soil crusts in the Mojave desert and describing Neophaeococcomyces mojavensis, and introducing the new genera and species Taxawa tesnikishii.</title>
        <authorList>
            <person name="Kurbessoian T."/>
            <person name="Stajich J.E."/>
        </authorList>
    </citation>
    <scope>NUCLEOTIDE SEQUENCE</scope>
    <source>
        <strain evidence="8">TK_35</strain>
    </source>
</reference>
<evidence type="ECO:0000256" key="3">
    <source>
        <dbReference type="ARBA" id="ARBA00022912"/>
    </source>
</evidence>
<dbReference type="AlphaFoldDB" id="A0AA38Y0H3"/>
<dbReference type="SMART" id="SM00195">
    <property type="entry name" value="DSPc"/>
    <property type="match status" value="1"/>
</dbReference>
<dbReference type="CDD" id="cd14498">
    <property type="entry name" value="DSP"/>
    <property type="match status" value="1"/>
</dbReference>
<organism evidence="8 9">
    <name type="scientific">Knufia peltigerae</name>
    <dbReference type="NCBI Taxonomy" id="1002370"/>
    <lineage>
        <taxon>Eukaryota</taxon>
        <taxon>Fungi</taxon>
        <taxon>Dikarya</taxon>
        <taxon>Ascomycota</taxon>
        <taxon>Pezizomycotina</taxon>
        <taxon>Eurotiomycetes</taxon>
        <taxon>Chaetothyriomycetidae</taxon>
        <taxon>Chaetothyriales</taxon>
        <taxon>Trichomeriaceae</taxon>
        <taxon>Knufia</taxon>
    </lineage>
</organism>
<comment type="caution">
    <text evidence="8">The sequence shown here is derived from an EMBL/GenBank/DDBJ whole genome shotgun (WGS) entry which is preliminary data.</text>
</comment>
<dbReference type="GO" id="GO:0004722">
    <property type="term" value="F:protein serine/threonine phosphatase activity"/>
    <property type="evidence" value="ECO:0007669"/>
    <property type="project" value="UniProtKB-EC"/>
</dbReference>
<accession>A0AA38Y0H3</accession>
<dbReference type="InterPro" id="IPR016130">
    <property type="entry name" value="Tyr_Pase_AS"/>
</dbReference>
<evidence type="ECO:0000256" key="4">
    <source>
        <dbReference type="ARBA" id="ARBA00047761"/>
    </source>
</evidence>
<comment type="catalytic activity">
    <reaction evidence="4">
        <text>O-phospho-L-seryl-[protein] + H2O = L-seryl-[protein] + phosphate</text>
        <dbReference type="Rhea" id="RHEA:20629"/>
        <dbReference type="Rhea" id="RHEA-COMP:9863"/>
        <dbReference type="Rhea" id="RHEA-COMP:11604"/>
        <dbReference type="ChEBI" id="CHEBI:15377"/>
        <dbReference type="ChEBI" id="CHEBI:29999"/>
        <dbReference type="ChEBI" id="CHEBI:43474"/>
        <dbReference type="ChEBI" id="CHEBI:83421"/>
        <dbReference type="EC" id="3.1.3.16"/>
    </reaction>
</comment>
<protein>
    <recommendedName>
        <fullName evidence="10">Protein-tyrosine-phosphatase</fullName>
    </recommendedName>
</protein>
<dbReference type="GO" id="GO:0007165">
    <property type="term" value="P:signal transduction"/>
    <property type="evidence" value="ECO:0007669"/>
    <property type="project" value="TreeGrafter"/>
</dbReference>
<dbReference type="InterPro" id="IPR029021">
    <property type="entry name" value="Prot-tyrosine_phosphatase-like"/>
</dbReference>
<dbReference type="PANTHER" id="PTHR45948:SF2">
    <property type="entry name" value="DUAL SPECIFICITY PROTEIN PHOSPHATASE"/>
    <property type="match status" value="1"/>
</dbReference>
<keyword evidence="2" id="KW-0378">Hydrolase</keyword>
<evidence type="ECO:0000256" key="5">
    <source>
        <dbReference type="ARBA" id="ARBA00048336"/>
    </source>
</evidence>
<feature type="domain" description="Tyrosine-protein phosphatase" evidence="6">
    <location>
        <begin position="19"/>
        <end position="172"/>
    </location>
</feature>